<dbReference type="InterPro" id="IPR001509">
    <property type="entry name" value="Epimerase_deHydtase"/>
</dbReference>
<dbReference type="AlphaFoldDB" id="A0A1U7ZT16"/>
<dbReference type="KEGG" id="nnu:104593362"/>
<accession>A0A1U7ZT16</accession>
<evidence type="ECO:0000256" key="1">
    <source>
        <dbReference type="ARBA" id="ARBA00004966"/>
    </source>
</evidence>
<dbReference type="OMA" id="FEYRYKT"/>
<reference evidence="8" key="1">
    <citation type="submission" date="2025-08" db="UniProtKB">
        <authorList>
            <consortium name="RefSeq"/>
        </authorList>
    </citation>
    <scope>IDENTIFICATION</scope>
</reference>
<gene>
    <name evidence="8" type="primary">LOC104593362</name>
</gene>
<evidence type="ECO:0000313" key="8">
    <source>
        <dbReference type="RefSeq" id="XP_010251431.1"/>
    </source>
</evidence>
<name>A0A1U7ZT16_NELNU</name>
<proteinExistence type="inferred from homology"/>
<dbReference type="Pfam" id="PF01370">
    <property type="entry name" value="Epimerase"/>
    <property type="match status" value="1"/>
</dbReference>
<dbReference type="InterPro" id="IPR050425">
    <property type="entry name" value="NAD(P)_dehydrat-like"/>
</dbReference>
<feature type="domain" description="NAD-dependent epimerase/dehydratase" evidence="6">
    <location>
        <begin position="12"/>
        <end position="258"/>
    </location>
</feature>
<dbReference type="Proteomes" id="UP000189703">
    <property type="component" value="Unplaced"/>
</dbReference>
<sequence length="337" mass="37336">MTTMIDGKKRACVTGGTGYMASLLVKLLLERGYAVNTTCRCPDNQKKMSHLLELQASFEELRIFRADLTQEGSFDTAVAGCDFVFHVATPMNFTSKDPEKDMIKPAVQGTLNVLRACAKSNTVKRVIYTSSLAASMGRISGTGTVIDEGCWTDVELLASEKPPGWGYSVSKTLAEKAAWDFAKENNTDLIAILPPLIVGPSLTLEVSASFSSAMAFLTRNQFLINSMKNVQKLSGSRSISHVEDVCQAHIFVAEKESVSGRYICCAVNITFLELANYLNRRYPEYNVPTDFGDFFEKAKAIYSSEKLINEGFRFKYGIEEIYDQAVDYFKTKGLLPK</sequence>
<dbReference type="FunFam" id="3.40.50.720:FF:000085">
    <property type="entry name" value="Dihydroflavonol reductase"/>
    <property type="match status" value="1"/>
</dbReference>
<keyword evidence="3" id="KW-0560">Oxidoreductase</keyword>
<keyword evidence="2" id="KW-0521">NADP</keyword>
<comment type="pathway">
    <text evidence="1">Secondary metabolite biosynthesis; flavonoid biosynthesis.</text>
</comment>
<evidence type="ECO:0000256" key="2">
    <source>
        <dbReference type="ARBA" id="ARBA00022857"/>
    </source>
</evidence>
<dbReference type="RefSeq" id="XP_010251431.1">
    <property type="nucleotide sequence ID" value="XM_010253129.2"/>
</dbReference>
<dbReference type="PANTHER" id="PTHR10366">
    <property type="entry name" value="NAD DEPENDENT EPIMERASE/DEHYDRATASE"/>
    <property type="match status" value="1"/>
</dbReference>
<dbReference type="eggNOG" id="KOG1502">
    <property type="taxonomic scope" value="Eukaryota"/>
</dbReference>
<evidence type="ECO:0000256" key="5">
    <source>
        <dbReference type="ARBA" id="ARBA00023445"/>
    </source>
</evidence>
<dbReference type="Gene3D" id="3.40.50.720">
    <property type="entry name" value="NAD(P)-binding Rossmann-like Domain"/>
    <property type="match status" value="1"/>
</dbReference>
<dbReference type="CDD" id="cd08958">
    <property type="entry name" value="FR_SDR_e"/>
    <property type="match status" value="1"/>
</dbReference>
<dbReference type="GO" id="GO:0009813">
    <property type="term" value="P:flavonoid biosynthetic process"/>
    <property type="evidence" value="ECO:0007669"/>
    <property type="project" value="UniProtKB-KW"/>
</dbReference>
<dbReference type="InParanoid" id="A0A1U7ZT16"/>
<dbReference type="PANTHER" id="PTHR10366:SF288">
    <property type="entry name" value="ANTHOCYANIDIN REDUCTASE"/>
    <property type="match status" value="1"/>
</dbReference>
<dbReference type="GO" id="GO:0016616">
    <property type="term" value="F:oxidoreductase activity, acting on the CH-OH group of donors, NAD or NADP as acceptor"/>
    <property type="evidence" value="ECO:0000318"/>
    <property type="project" value="GO_Central"/>
</dbReference>
<dbReference type="GeneID" id="104593362"/>
<evidence type="ECO:0000256" key="3">
    <source>
        <dbReference type="ARBA" id="ARBA00023002"/>
    </source>
</evidence>
<comment type="similarity">
    <text evidence="5">Belongs to the NAD(P)-dependent epimerase/dehydratase family. Dihydroflavonol-4-reductase subfamily.</text>
</comment>
<dbReference type="InterPro" id="IPR036291">
    <property type="entry name" value="NAD(P)-bd_dom_sf"/>
</dbReference>
<evidence type="ECO:0000259" key="6">
    <source>
        <dbReference type="Pfam" id="PF01370"/>
    </source>
</evidence>
<evidence type="ECO:0000313" key="7">
    <source>
        <dbReference type="Proteomes" id="UP000189703"/>
    </source>
</evidence>
<keyword evidence="4" id="KW-0284">Flavonoid biosynthesis</keyword>
<evidence type="ECO:0000256" key="4">
    <source>
        <dbReference type="ARBA" id="ARBA00023241"/>
    </source>
</evidence>
<protein>
    <submittedName>
        <fullName evidence="8">Anthocyanidin reductase-like</fullName>
    </submittedName>
</protein>
<dbReference type="OrthoDB" id="2735536at2759"/>
<dbReference type="STRING" id="4432.A0A1U7ZT16"/>
<organism evidence="7 8">
    <name type="scientific">Nelumbo nucifera</name>
    <name type="common">Sacred lotus</name>
    <dbReference type="NCBI Taxonomy" id="4432"/>
    <lineage>
        <taxon>Eukaryota</taxon>
        <taxon>Viridiplantae</taxon>
        <taxon>Streptophyta</taxon>
        <taxon>Embryophyta</taxon>
        <taxon>Tracheophyta</taxon>
        <taxon>Spermatophyta</taxon>
        <taxon>Magnoliopsida</taxon>
        <taxon>Proteales</taxon>
        <taxon>Nelumbonaceae</taxon>
        <taxon>Nelumbo</taxon>
    </lineage>
</organism>
<dbReference type="SUPFAM" id="SSF51735">
    <property type="entry name" value="NAD(P)-binding Rossmann-fold domains"/>
    <property type="match status" value="1"/>
</dbReference>
<keyword evidence="7" id="KW-1185">Reference proteome</keyword>